<keyword evidence="3" id="KW-1185">Reference proteome</keyword>
<dbReference type="RefSeq" id="WP_147187987.1">
    <property type="nucleotide sequence ID" value="NZ_CP042435.1"/>
</dbReference>
<feature type="transmembrane region" description="Helical" evidence="1">
    <location>
        <begin position="37"/>
        <end position="55"/>
    </location>
</feature>
<keyword evidence="1" id="KW-0812">Transmembrane</keyword>
<dbReference type="KEGG" id="pgin:FRZ67_02270"/>
<evidence type="ECO:0000313" key="3">
    <source>
        <dbReference type="Proteomes" id="UP000321533"/>
    </source>
</evidence>
<proteinExistence type="predicted"/>
<keyword evidence="1" id="KW-0472">Membrane</keyword>
<name>A0A5B8V3U1_9BACT</name>
<sequence length="63" mass="6995">MPYLLIVLDDQKIMLSLFMTLAGANLLANYQIAKDSILCVFILVAGSIAAIGLTLRRTLIHRY</sequence>
<evidence type="ECO:0000256" key="1">
    <source>
        <dbReference type="SAM" id="Phobius"/>
    </source>
</evidence>
<keyword evidence="1" id="KW-1133">Transmembrane helix</keyword>
<dbReference type="EMBL" id="CP042435">
    <property type="protein sequence ID" value="QEC66187.1"/>
    <property type="molecule type" value="Genomic_DNA"/>
</dbReference>
<dbReference type="Proteomes" id="UP000321533">
    <property type="component" value="Chromosome"/>
</dbReference>
<protein>
    <submittedName>
        <fullName evidence="2">Uncharacterized protein</fullName>
    </submittedName>
</protein>
<accession>A0A5B8V3U1</accession>
<dbReference type="AlphaFoldDB" id="A0A5B8V3U1"/>
<reference evidence="2 3" key="1">
    <citation type="journal article" date="2016" name="Int. J. Syst. Evol. Microbiol.">
        <title>Panacibacter ginsenosidivorans gen. nov., sp. nov., with ginsenoside converting activity isolated from soil of a ginseng field.</title>
        <authorList>
            <person name="Siddiqi M.Z."/>
            <person name="Muhammad Shafi S."/>
            <person name="Choi K.D."/>
            <person name="Im W.T."/>
        </authorList>
    </citation>
    <scope>NUCLEOTIDE SEQUENCE [LARGE SCALE GENOMIC DNA]</scope>
    <source>
        <strain evidence="2 3">Gsoil1550</strain>
    </source>
</reference>
<evidence type="ECO:0000313" key="2">
    <source>
        <dbReference type="EMBL" id="QEC66187.1"/>
    </source>
</evidence>
<gene>
    <name evidence="2" type="ORF">FRZ67_02270</name>
</gene>
<organism evidence="2 3">
    <name type="scientific">Panacibacter ginsenosidivorans</name>
    <dbReference type="NCBI Taxonomy" id="1813871"/>
    <lineage>
        <taxon>Bacteria</taxon>
        <taxon>Pseudomonadati</taxon>
        <taxon>Bacteroidota</taxon>
        <taxon>Chitinophagia</taxon>
        <taxon>Chitinophagales</taxon>
        <taxon>Chitinophagaceae</taxon>
        <taxon>Panacibacter</taxon>
    </lineage>
</organism>
<feature type="transmembrane region" description="Helical" evidence="1">
    <location>
        <begin position="12"/>
        <end position="30"/>
    </location>
</feature>